<organism evidence="5 6">
    <name type="scientific">Sphingobacterium nematocida</name>
    <dbReference type="NCBI Taxonomy" id="1513896"/>
    <lineage>
        <taxon>Bacteria</taxon>
        <taxon>Pseudomonadati</taxon>
        <taxon>Bacteroidota</taxon>
        <taxon>Sphingobacteriia</taxon>
        <taxon>Sphingobacteriales</taxon>
        <taxon>Sphingobacteriaceae</taxon>
        <taxon>Sphingobacterium</taxon>
    </lineage>
</organism>
<evidence type="ECO:0000313" key="6">
    <source>
        <dbReference type="Proteomes" id="UP000190150"/>
    </source>
</evidence>
<dbReference type="PRINTS" id="PR00032">
    <property type="entry name" value="HTHARAC"/>
</dbReference>
<dbReference type="AlphaFoldDB" id="A0A1T5B2H0"/>
<reference evidence="6" key="1">
    <citation type="submission" date="2017-02" db="EMBL/GenBank/DDBJ databases">
        <authorList>
            <person name="Varghese N."/>
            <person name="Submissions S."/>
        </authorList>
    </citation>
    <scope>NUCLEOTIDE SEQUENCE [LARGE SCALE GENOMIC DNA]</scope>
    <source>
        <strain evidence="6">DSM 24091</strain>
    </source>
</reference>
<dbReference type="InterPro" id="IPR018060">
    <property type="entry name" value="HTH_AraC"/>
</dbReference>
<keyword evidence="2 5" id="KW-0238">DNA-binding</keyword>
<dbReference type="PANTHER" id="PTHR43280:SF32">
    <property type="entry name" value="TRANSCRIPTIONAL REGULATORY PROTEIN"/>
    <property type="match status" value="1"/>
</dbReference>
<feature type="domain" description="HTH araC/xylS-type" evidence="4">
    <location>
        <begin position="188"/>
        <end position="286"/>
    </location>
</feature>
<gene>
    <name evidence="5" type="ORF">SAMN05660841_00411</name>
</gene>
<evidence type="ECO:0000259" key="4">
    <source>
        <dbReference type="PROSITE" id="PS01124"/>
    </source>
</evidence>
<evidence type="ECO:0000313" key="5">
    <source>
        <dbReference type="EMBL" id="SKB41446.1"/>
    </source>
</evidence>
<accession>A0A1T5B2H0</accession>
<keyword evidence="1" id="KW-0805">Transcription regulation</keyword>
<dbReference type="PROSITE" id="PS01124">
    <property type="entry name" value="HTH_ARAC_FAMILY_2"/>
    <property type="match status" value="1"/>
</dbReference>
<dbReference type="GO" id="GO:0043565">
    <property type="term" value="F:sequence-specific DNA binding"/>
    <property type="evidence" value="ECO:0007669"/>
    <property type="project" value="InterPro"/>
</dbReference>
<dbReference type="PANTHER" id="PTHR43280">
    <property type="entry name" value="ARAC-FAMILY TRANSCRIPTIONAL REGULATOR"/>
    <property type="match status" value="1"/>
</dbReference>
<dbReference type="InterPro" id="IPR009057">
    <property type="entry name" value="Homeodomain-like_sf"/>
</dbReference>
<proteinExistence type="predicted"/>
<evidence type="ECO:0000256" key="2">
    <source>
        <dbReference type="ARBA" id="ARBA00023125"/>
    </source>
</evidence>
<protein>
    <submittedName>
        <fullName evidence="5">AraC-type DNA-binding protein</fullName>
    </submittedName>
</protein>
<keyword evidence="6" id="KW-1185">Reference proteome</keyword>
<dbReference type="SUPFAM" id="SSF46689">
    <property type="entry name" value="Homeodomain-like"/>
    <property type="match status" value="1"/>
</dbReference>
<dbReference type="Gene3D" id="1.10.10.60">
    <property type="entry name" value="Homeodomain-like"/>
    <property type="match status" value="1"/>
</dbReference>
<keyword evidence="3" id="KW-0804">Transcription</keyword>
<name>A0A1T5B2H0_9SPHI</name>
<dbReference type="OrthoDB" id="2585681at2"/>
<dbReference type="STRING" id="1513896.SAMN05660841_00411"/>
<sequence length="288" mass="33041">MEKQVNADEFVERFMIGSQEHLKHKQFPVKMFKLSEIAPYIKFPTPPIFLGYNLLVHLTEGYFTHQIGPKEYIVKAPAILISSYGNISAVKAADRSVKGHCILINETAMTSIFRAQEILNIFSISPLINLSVEDSRDIHQLCKLLHKELYADHPYKELNDSLLKSVLLKVIKLSSSNKLLSRKQEIAMMFKRLVHKNFKKQKNIGFYADKLAVSTNYLNRCVFSVFNSSSKEVILEVCIMHSQLLLFESNKSISDICYELDFSDPSYFSRVFKKVVGLSPTEYRNSAK</sequence>
<dbReference type="Proteomes" id="UP000190150">
    <property type="component" value="Unassembled WGS sequence"/>
</dbReference>
<evidence type="ECO:0000256" key="3">
    <source>
        <dbReference type="ARBA" id="ARBA00023163"/>
    </source>
</evidence>
<dbReference type="GO" id="GO:0003700">
    <property type="term" value="F:DNA-binding transcription factor activity"/>
    <property type="evidence" value="ECO:0007669"/>
    <property type="project" value="InterPro"/>
</dbReference>
<evidence type="ECO:0000256" key="1">
    <source>
        <dbReference type="ARBA" id="ARBA00023015"/>
    </source>
</evidence>
<dbReference type="SMART" id="SM00342">
    <property type="entry name" value="HTH_ARAC"/>
    <property type="match status" value="1"/>
</dbReference>
<dbReference type="Pfam" id="PF12833">
    <property type="entry name" value="HTH_18"/>
    <property type="match status" value="1"/>
</dbReference>
<dbReference type="InterPro" id="IPR020449">
    <property type="entry name" value="Tscrpt_reg_AraC-type_HTH"/>
</dbReference>
<dbReference type="EMBL" id="FUZF01000001">
    <property type="protein sequence ID" value="SKB41446.1"/>
    <property type="molecule type" value="Genomic_DNA"/>
</dbReference>
<dbReference type="RefSeq" id="WP_079640757.1">
    <property type="nucleotide sequence ID" value="NZ_FUZF01000001.1"/>
</dbReference>